<proteinExistence type="predicted"/>
<name>A0ABS2KRK2_9NOCA</name>
<evidence type="ECO:0000313" key="3">
    <source>
        <dbReference type="Proteomes" id="UP000703038"/>
    </source>
</evidence>
<dbReference type="EMBL" id="JAFBBK010000001">
    <property type="protein sequence ID" value="MBM7414260.1"/>
    <property type="molecule type" value="Genomic_DNA"/>
</dbReference>
<protein>
    <recommendedName>
        <fullName evidence="4">Condensation domain-containing protein</fullName>
    </recommendedName>
</protein>
<feature type="region of interest" description="Disordered" evidence="1">
    <location>
        <begin position="221"/>
        <end position="241"/>
    </location>
</feature>
<evidence type="ECO:0000256" key="1">
    <source>
        <dbReference type="SAM" id="MobiDB-lite"/>
    </source>
</evidence>
<feature type="compositionally biased region" description="Low complexity" evidence="1">
    <location>
        <begin position="221"/>
        <end position="230"/>
    </location>
</feature>
<sequence length="465" mass="48607">MSSGDVTTDPARPADRVAGADESYALAERLFGWTAPIQYLWIFPADPGADAVATLADRLASGSFDRRVVPTSVPFGHDRWVRAERPATVYTEPGTIADDAVGDWVDARLRAADLDPSDGRGFALECAHTDAGRVVVALLVSHMIADGQAVYAALDAARRGPTRSALPTGRDVAGWAGVRGDLRDAGAQIPAVARALAVIGKAAASAGATALRSAVTRGSAAVPTATPVAARPDGPTPTESDTTLAVVDLDRREWVARAAEHGGTPNSLFTAVMGGVLRASGHPTGPEGTRICIAVSNRADGDDRANASGGVWIRVPGPIGPEVGLGEIRALSKAAFAKYATTDDAVTDHLQAVARLLPDRVLGRMMTSIAGPDTTVSNLGAAPQSALELGDQVAESFGIRAIMQGRDAAARRRQGPAIAAWAVEYGHKVTITVFGIHPEYAGDTRRLRETVSAELDRWSLEHSFW</sequence>
<dbReference type="RefSeq" id="WP_204867049.1">
    <property type="nucleotide sequence ID" value="NZ_JAFBBK010000001.1"/>
</dbReference>
<evidence type="ECO:0000313" key="2">
    <source>
        <dbReference type="EMBL" id="MBM7414260.1"/>
    </source>
</evidence>
<comment type="caution">
    <text evidence="2">The sequence shown here is derived from an EMBL/GenBank/DDBJ whole genome shotgun (WGS) entry which is preliminary data.</text>
</comment>
<accession>A0ABS2KRK2</accession>
<gene>
    <name evidence="2" type="ORF">JOE42_000993</name>
</gene>
<evidence type="ECO:0008006" key="4">
    <source>
        <dbReference type="Google" id="ProtNLM"/>
    </source>
</evidence>
<dbReference type="Proteomes" id="UP000703038">
    <property type="component" value="Unassembled WGS sequence"/>
</dbReference>
<organism evidence="2 3">
    <name type="scientific">Rhodococcoides corynebacterioides</name>
    <dbReference type="NCBI Taxonomy" id="53972"/>
    <lineage>
        <taxon>Bacteria</taxon>
        <taxon>Bacillati</taxon>
        <taxon>Actinomycetota</taxon>
        <taxon>Actinomycetes</taxon>
        <taxon>Mycobacteriales</taxon>
        <taxon>Nocardiaceae</taxon>
        <taxon>Rhodococcoides</taxon>
    </lineage>
</organism>
<keyword evidence="3" id="KW-1185">Reference proteome</keyword>
<reference evidence="2 3" key="1">
    <citation type="submission" date="2021-01" db="EMBL/GenBank/DDBJ databases">
        <title>Genomics of switchgrass bacterial isolates.</title>
        <authorList>
            <person name="Shade A."/>
        </authorList>
    </citation>
    <scope>NUCLEOTIDE SEQUENCE [LARGE SCALE GENOMIC DNA]</scope>
    <source>
        <strain evidence="2 3">PvP111</strain>
    </source>
</reference>